<dbReference type="Gene3D" id="3.10.50.40">
    <property type="match status" value="1"/>
</dbReference>
<evidence type="ECO:0000256" key="2">
    <source>
        <dbReference type="ARBA" id="ARBA00013194"/>
    </source>
</evidence>
<dbReference type="PANTHER" id="PTHR47245">
    <property type="entry name" value="PEPTIDYLPROLYL ISOMERASE"/>
    <property type="match status" value="1"/>
</dbReference>
<dbReference type="InterPro" id="IPR050245">
    <property type="entry name" value="PrsA_foldase"/>
</dbReference>
<gene>
    <name evidence="8" type="ORF">HCG48_20375</name>
</gene>
<proteinExistence type="predicted"/>
<name>A0A6H1U4T9_9CYAN</name>
<evidence type="ECO:0000256" key="3">
    <source>
        <dbReference type="ARBA" id="ARBA00022729"/>
    </source>
</evidence>
<dbReference type="GO" id="GO:0003755">
    <property type="term" value="F:peptidyl-prolyl cis-trans isomerase activity"/>
    <property type="evidence" value="ECO:0007669"/>
    <property type="project" value="UniProtKB-KW"/>
</dbReference>
<keyword evidence="9" id="KW-1185">Reference proteome</keyword>
<keyword evidence="5 6" id="KW-0413">Isomerase</keyword>
<dbReference type="EMBL" id="CP051167">
    <property type="protein sequence ID" value="QIZ73851.1"/>
    <property type="molecule type" value="Genomic_DNA"/>
</dbReference>
<dbReference type="Gene3D" id="1.10.4030.10">
    <property type="entry name" value="Porin chaperone SurA, peptide-binding domain"/>
    <property type="match status" value="1"/>
</dbReference>
<protein>
    <recommendedName>
        <fullName evidence="2">peptidylprolyl isomerase</fullName>
        <ecNumber evidence="2">5.2.1.8</ecNumber>
    </recommendedName>
</protein>
<dbReference type="PROSITE" id="PS50198">
    <property type="entry name" value="PPIC_PPIASE_2"/>
    <property type="match status" value="1"/>
</dbReference>
<dbReference type="InterPro" id="IPR000297">
    <property type="entry name" value="PPIase_PpiC"/>
</dbReference>
<dbReference type="KEGG" id="oxy:HCG48_20375"/>
<accession>A0A6H1U4T9</accession>
<dbReference type="InterPro" id="IPR046357">
    <property type="entry name" value="PPIase_dom_sf"/>
</dbReference>
<dbReference type="PANTHER" id="PTHR47245:SF1">
    <property type="entry name" value="FOLDASE PROTEIN PRSA"/>
    <property type="match status" value="1"/>
</dbReference>
<sequence length="232" mass="27410">MRFQEVMQGILFQKIIDRVARERSLEVGDAEIQARADEFRLQHRLEKASDTLAWLRDRGISIEDWERGIRDRILAEKLAHALFDDDLERIFTENRTQFDRVLLYQIIVPYEKIARELFYQIDEQEISFYQAAHLYDLDERRRLYCGFEGEVTRSSLPPVLASAVFGARIGEVLGPVHTERGYHLLLVEASIPAELTPQVRRELRDRLFQQWLLHELTYQLQTEEMQSESSQT</sequence>
<comment type="catalytic activity">
    <reaction evidence="1">
        <text>[protein]-peptidylproline (omega=180) = [protein]-peptidylproline (omega=0)</text>
        <dbReference type="Rhea" id="RHEA:16237"/>
        <dbReference type="Rhea" id="RHEA-COMP:10747"/>
        <dbReference type="Rhea" id="RHEA-COMP:10748"/>
        <dbReference type="ChEBI" id="CHEBI:83833"/>
        <dbReference type="ChEBI" id="CHEBI:83834"/>
        <dbReference type="EC" id="5.2.1.8"/>
    </reaction>
</comment>
<organism evidence="8 9">
    <name type="scientific">Oxynema aestuarii AP17</name>
    <dbReference type="NCBI Taxonomy" id="2064643"/>
    <lineage>
        <taxon>Bacteria</taxon>
        <taxon>Bacillati</taxon>
        <taxon>Cyanobacteriota</taxon>
        <taxon>Cyanophyceae</taxon>
        <taxon>Oscillatoriophycideae</taxon>
        <taxon>Oscillatoriales</taxon>
        <taxon>Oscillatoriaceae</taxon>
        <taxon>Oxynema</taxon>
        <taxon>Oxynema aestuarii</taxon>
    </lineage>
</organism>
<dbReference type="AlphaFoldDB" id="A0A6H1U4T9"/>
<dbReference type="SUPFAM" id="SSF54534">
    <property type="entry name" value="FKBP-like"/>
    <property type="match status" value="1"/>
</dbReference>
<feature type="domain" description="PpiC" evidence="7">
    <location>
        <begin position="98"/>
        <end position="189"/>
    </location>
</feature>
<evidence type="ECO:0000256" key="1">
    <source>
        <dbReference type="ARBA" id="ARBA00000971"/>
    </source>
</evidence>
<evidence type="ECO:0000256" key="6">
    <source>
        <dbReference type="PROSITE-ProRule" id="PRU00278"/>
    </source>
</evidence>
<evidence type="ECO:0000259" key="7">
    <source>
        <dbReference type="PROSITE" id="PS50198"/>
    </source>
</evidence>
<keyword evidence="3" id="KW-0732">Signal</keyword>
<dbReference type="EC" id="5.2.1.8" evidence="2"/>
<evidence type="ECO:0000313" key="8">
    <source>
        <dbReference type="EMBL" id="QIZ73851.1"/>
    </source>
</evidence>
<evidence type="ECO:0000256" key="5">
    <source>
        <dbReference type="ARBA" id="ARBA00023235"/>
    </source>
</evidence>
<evidence type="ECO:0000256" key="4">
    <source>
        <dbReference type="ARBA" id="ARBA00023110"/>
    </source>
</evidence>
<reference evidence="8 9" key="1">
    <citation type="submission" date="2020-04" db="EMBL/GenBank/DDBJ databases">
        <authorList>
            <person name="Basu S."/>
            <person name="Maruthanayagam V."/>
            <person name="Chakraborty S."/>
            <person name="Pramanik A."/>
            <person name="Mukherjee J."/>
            <person name="Brink B."/>
        </authorList>
    </citation>
    <scope>NUCLEOTIDE SEQUENCE [LARGE SCALE GENOMIC DNA]</scope>
    <source>
        <strain evidence="8 9">AP17</strain>
    </source>
</reference>
<dbReference type="Proteomes" id="UP000500857">
    <property type="component" value="Chromosome"/>
</dbReference>
<dbReference type="Pfam" id="PF13145">
    <property type="entry name" value="Rotamase_2"/>
    <property type="match status" value="1"/>
</dbReference>
<evidence type="ECO:0000313" key="9">
    <source>
        <dbReference type="Proteomes" id="UP000500857"/>
    </source>
</evidence>
<keyword evidence="4 6" id="KW-0697">Rotamase</keyword>